<sequence length="118" mass="12046">MILGIVGGLVAGALGMKWLGDFGQLNEMQLAAGGEQLQNMGTAGLLMIVSLILGVTGGIMAWKRKYLPGGVLMLVGGIVPLFYAKQAILFLCLLIAGGIVALLAHYKSASPASSTSVG</sequence>
<name>A0A193LIL5_9GAMM</name>
<feature type="transmembrane region" description="Helical" evidence="1">
    <location>
        <begin position="66"/>
        <end position="82"/>
    </location>
</feature>
<keyword evidence="1" id="KW-0472">Membrane</keyword>
<evidence type="ECO:0000256" key="1">
    <source>
        <dbReference type="SAM" id="Phobius"/>
    </source>
</evidence>
<proteinExistence type="predicted"/>
<feature type="transmembrane region" description="Helical" evidence="1">
    <location>
        <begin position="39"/>
        <end position="59"/>
    </location>
</feature>
<gene>
    <name evidence="2" type="ORF">BA177_14990</name>
</gene>
<dbReference type="STRING" id="1548547.BA177_14990"/>
<dbReference type="KEGG" id="woc:BA177_14990"/>
<dbReference type="Proteomes" id="UP000092695">
    <property type="component" value="Chromosome"/>
</dbReference>
<evidence type="ECO:0008006" key="4">
    <source>
        <dbReference type="Google" id="ProtNLM"/>
    </source>
</evidence>
<feature type="transmembrane region" description="Helical" evidence="1">
    <location>
        <begin position="88"/>
        <end position="106"/>
    </location>
</feature>
<organism evidence="2 3">
    <name type="scientific">Woeseia oceani</name>
    <dbReference type="NCBI Taxonomy" id="1548547"/>
    <lineage>
        <taxon>Bacteria</taxon>
        <taxon>Pseudomonadati</taxon>
        <taxon>Pseudomonadota</taxon>
        <taxon>Gammaproteobacteria</taxon>
        <taxon>Woeseiales</taxon>
        <taxon>Woeseiaceae</taxon>
        <taxon>Woeseia</taxon>
    </lineage>
</organism>
<keyword evidence="1" id="KW-1133">Transmembrane helix</keyword>
<accession>A0A193LIL5</accession>
<dbReference type="AlphaFoldDB" id="A0A193LIL5"/>
<evidence type="ECO:0000313" key="3">
    <source>
        <dbReference type="Proteomes" id="UP000092695"/>
    </source>
</evidence>
<keyword evidence="1" id="KW-0812">Transmembrane</keyword>
<evidence type="ECO:0000313" key="2">
    <source>
        <dbReference type="EMBL" id="ANO52316.1"/>
    </source>
</evidence>
<dbReference type="EMBL" id="CP016268">
    <property type="protein sequence ID" value="ANO52316.1"/>
    <property type="molecule type" value="Genomic_DNA"/>
</dbReference>
<reference evidence="2 3" key="1">
    <citation type="submission" date="2016-06" db="EMBL/GenBank/DDBJ databases">
        <title>Complete genome sequence of a deep-branching marine Gamma Proteobacterium Woeseia oceani type strain XK5.</title>
        <authorList>
            <person name="Mu D."/>
            <person name="Du Z."/>
        </authorList>
    </citation>
    <scope>NUCLEOTIDE SEQUENCE [LARGE SCALE GENOMIC DNA]</scope>
    <source>
        <strain evidence="2 3">XK5</strain>
    </source>
</reference>
<protein>
    <recommendedName>
        <fullName evidence="4">DUF4064 domain-containing protein</fullName>
    </recommendedName>
</protein>
<keyword evidence="3" id="KW-1185">Reference proteome</keyword>